<feature type="transmembrane region" description="Helical" evidence="9">
    <location>
        <begin position="284"/>
        <end position="303"/>
    </location>
</feature>
<feature type="transmembrane region" description="Helical" evidence="9">
    <location>
        <begin position="20"/>
        <end position="47"/>
    </location>
</feature>
<feature type="transmembrane region" description="Helical" evidence="9">
    <location>
        <begin position="372"/>
        <end position="391"/>
    </location>
</feature>
<dbReference type="SUPFAM" id="SSF103473">
    <property type="entry name" value="MFS general substrate transporter"/>
    <property type="match status" value="1"/>
</dbReference>
<evidence type="ECO:0000313" key="11">
    <source>
        <dbReference type="EMBL" id="MFC4998290.1"/>
    </source>
</evidence>
<dbReference type="PANTHER" id="PTHR23535:SF2">
    <property type="entry name" value="SUGAR EFFLUX TRANSPORTER A-RELATED"/>
    <property type="match status" value="1"/>
</dbReference>
<keyword evidence="12" id="KW-1185">Reference proteome</keyword>
<dbReference type="PANTHER" id="PTHR23535">
    <property type="entry name" value="SUGAR EFFLUX TRANSPORTER A-RELATED"/>
    <property type="match status" value="1"/>
</dbReference>
<name>A0ABV9VPL5_9ACTN</name>
<dbReference type="Pfam" id="PF07690">
    <property type="entry name" value="MFS_1"/>
    <property type="match status" value="1"/>
</dbReference>
<comment type="similarity">
    <text evidence="2">Belongs to the major facilitator superfamily. Set transporter family.</text>
</comment>
<keyword evidence="6 9" id="KW-0812">Transmembrane</keyword>
<reference evidence="12" key="1">
    <citation type="journal article" date="2019" name="Int. J. Syst. Evol. Microbiol.">
        <title>The Global Catalogue of Microorganisms (GCM) 10K type strain sequencing project: providing services to taxonomists for standard genome sequencing and annotation.</title>
        <authorList>
            <consortium name="The Broad Institute Genomics Platform"/>
            <consortium name="The Broad Institute Genome Sequencing Center for Infectious Disease"/>
            <person name="Wu L."/>
            <person name="Ma J."/>
        </authorList>
    </citation>
    <scope>NUCLEOTIDE SEQUENCE [LARGE SCALE GENOMIC DNA]</scope>
    <source>
        <strain evidence="12">CGMCC 4.7152</strain>
    </source>
</reference>
<dbReference type="InterPro" id="IPR020846">
    <property type="entry name" value="MFS_dom"/>
</dbReference>
<feature type="transmembrane region" description="Helical" evidence="9">
    <location>
        <begin position="150"/>
        <end position="169"/>
    </location>
</feature>
<feature type="transmembrane region" description="Helical" evidence="9">
    <location>
        <begin position="108"/>
        <end position="129"/>
    </location>
</feature>
<dbReference type="Gene3D" id="1.20.1250.20">
    <property type="entry name" value="MFS general substrate transporter like domains"/>
    <property type="match status" value="2"/>
</dbReference>
<accession>A0ABV9VPL5</accession>
<dbReference type="InterPro" id="IPR011701">
    <property type="entry name" value="MFS"/>
</dbReference>
<feature type="transmembrane region" description="Helical" evidence="9">
    <location>
        <begin position="83"/>
        <end position="102"/>
    </location>
</feature>
<keyword evidence="8 9" id="KW-0472">Membrane</keyword>
<comment type="subcellular location">
    <subcellularLocation>
        <location evidence="1">Cell membrane</location>
        <topology evidence="1">Multi-pass membrane protein</topology>
    </subcellularLocation>
</comment>
<dbReference type="EMBL" id="JBHSIU010000011">
    <property type="protein sequence ID" value="MFC4998290.1"/>
    <property type="molecule type" value="Genomic_DNA"/>
</dbReference>
<proteinExistence type="inferred from homology"/>
<feature type="domain" description="Major facilitator superfamily (MFS) profile" evidence="10">
    <location>
        <begin position="16"/>
        <end position="395"/>
    </location>
</feature>
<dbReference type="CDD" id="cd17471">
    <property type="entry name" value="MFS_Set"/>
    <property type="match status" value="1"/>
</dbReference>
<evidence type="ECO:0000256" key="6">
    <source>
        <dbReference type="ARBA" id="ARBA00022692"/>
    </source>
</evidence>
<keyword evidence="3" id="KW-0813">Transport</keyword>
<sequence>MDSTNPGLAHLIRDGALRRIMANTALVGLVGAVMNTSTSLFLATAIGATPLMIGLYFTGRGLLEVVAGLTLGALSDRTGNRRALLTLCSFVSAGGALAYATIRNYYVLFAVGAVLFAIGGSGFAQLFAYNRDFASARALNPTLLNSVLRSITSACWIVGPPLGFFLIAVRGFTTLYLIIAVLCVTSGVVCRWLLPDLTDTVTKRTAKGNPFTGIGRSLWLLILAVMLMLTVNIIYQINIALFVTRDLGLDTGFTGLLLGFCAALEVGVILLLGRHADRIGKWRLVLAATACATIFFAALPFVHSKAGLLLLQLPNAFWTAIVLSIPVTILQDAMGDRVGVASSLYTSSFQVGILLGGTTAGVVAEWLGFTDVFFVCAALAAAATVFLAAAARLTRARDQAQASVPATASPGPAT</sequence>
<keyword evidence="7 9" id="KW-1133">Transmembrane helix</keyword>
<dbReference type="RefSeq" id="WP_380114545.1">
    <property type="nucleotide sequence ID" value="NZ_JBHSIU010000011.1"/>
</dbReference>
<comment type="caution">
    <text evidence="11">The sequence shown here is derived from an EMBL/GenBank/DDBJ whole genome shotgun (WGS) entry which is preliminary data.</text>
</comment>
<keyword evidence="4" id="KW-1003">Cell membrane</keyword>
<feature type="transmembrane region" description="Helical" evidence="9">
    <location>
        <begin position="309"/>
        <end position="330"/>
    </location>
</feature>
<gene>
    <name evidence="11" type="ORF">ACFPIJ_10640</name>
</gene>
<feature type="transmembrane region" description="Helical" evidence="9">
    <location>
        <begin position="53"/>
        <end position="71"/>
    </location>
</feature>
<feature type="transmembrane region" description="Helical" evidence="9">
    <location>
        <begin position="175"/>
        <end position="194"/>
    </location>
</feature>
<protein>
    <submittedName>
        <fullName evidence="11">Sugar efflux transporter</fullName>
    </submittedName>
</protein>
<evidence type="ECO:0000256" key="4">
    <source>
        <dbReference type="ARBA" id="ARBA00022475"/>
    </source>
</evidence>
<evidence type="ECO:0000259" key="10">
    <source>
        <dbReference type="PROSITE" id="PS50850"/>
    </source>
</evidence>
<organism evidence="11 12">
    <name type="scientific">Dactylosporangium cerinum</name>
    <dbReference type="NCBI Taxonomy" id="1434730"/>
    <lineage>
        <taxon>Bacteria</taxon>
        <taxon>Bacillati</taxon>
        <taxon>Actinomycetota</taxon>
        <taxon>Actinomycetes</taxon>
        <taxon>Micromonosporales</taxon>
        <taxon>Micromonosporaceae</taxon>
        <taxon>Dactylosporangium</taxon>
    </lineage>
</organism>
<dbReference type="InterPro" id="IPR036259">
    <property type="entry name" value="MFS_trans_sf"/>
</dbReference>
<feature type="transmembrane region" description="Helical" evidence="9">
    <location>
        <begin position="253"/>
        <end position="272"/>
    </location>
</feature>
<keyword evidence="5" id="KW-0762">Sugar transport</keyword>
<dbReference type="Proteomes" id="UP001595912">
    <property type="component" value="Unassembled WGS sequence"/>
</dbReference>
<evidence type="ECO:0000256" key="8">
    <source>
        <dbReference type="ARBA" id="ARBA00023136"/>
    </source>
</evidence>
<evidence type="ECO:0000256" key="1">
    <source>
        <dbReference type="ARBA" id="ARBA00004651"/>
    </source>
</evidence>
<dbReference type="PROSITE" id="PS50850">
    <property type="entry name" value="MFS"/>
    <property type="match status" value="1"/>
</dbReference>
<evidence type="ECO:0000313" key="12">
    <source>
        <dbReference type="Proteomes" id="UP001595912"/>
    </source>
</evidence>
<feature type="transmembrane region" description="Helical" evidence="9">
    <location>
        <begin position="218"/>
        <end position="241"/>
    </location>
</feature>
<evidence type="ECO:0000256" key="7">
    <source>
        <dbReference type="ARBA" id="ARBA00022989"/>
    </source>
</evidence>
<evidence type="ECO:0000256" key="5">
    <source>
        <dbReference type="ARBA" id="ARBA00022597"/>
    </source>
</evidence>
<evidence type="ECO:0000256" key="3">
    <source>
        <dbReference type="ARBA" id="ARBA00022448"/>
    </source>
</evidence>
<feature type="transmembrane region" description="Helical" evidence="9">
    <location>
        <begin position="342"/>
        <end position="366"/>
    </location>
</feature>
<evidence type="ECO:0000256" key="2">
    <source>
        <dbReference type="ARBA" id="ARBA00006523"/>
    </source>
</evidence>
<evidence type="ECO:0000256" key="9">
    <source>
        <dbReference type="SAM" id="Phobius"/>
    </source>
</evidence>